<feature type="region of interest" description="Disordered" evidence="1">
    <location>
        <begin position="1"/>
        <end position="255"/>
    </location>
</feature>
<proteinExistence type="predicted"/>
<evidence type="ECO:0000256" key="1">
    <source>
        <dbReference type="SAM" id="MobiDB-lite"/>
    </source>
</evidence>
<feature type="compositionally biased region" description="Basic residues" evidence="1">
    <location>
        <begin position="323"/>
        <end position="333"/>
    </location>
</feature>
<dbReference type="AlphaFoldDB" id="A0A6J4TR26"/>
<feature type="region of interest" description="Disordered" evidence="1">
    <location>
        <begin position="315"/>
        <end position="375"/>
    </location>
</feature>
<reference evidence="2" key="1">
    <citation type="submission" date="2020-02" db="EMBL/GenBank/DDBJ databases">
        <authorList>
            <person name="Meier V. D."/>
        </authorList>
    </citation>
    <scope>NUCLEOTIDE SEQUENCE</scope>
    <source>
        <strain evidence="2">AVDCRST_MAG85</strain>
    </source>
</reference>
<dbReference type="EC" id="2.7.9.1" evidence="2"/>
<accession>A0A6J4TR26</accession>
<keyword evidence="2" id="KW-0808">Transferase</keyword>
<feature type="compositionally biased region" description="Low complexity" evidence="1">
    <location>
        <begin position="140"/>
        <end position="156"/>
    </location>
</feature>
<feature type="compositionally biased region" description="Basic and acidic residues" evidence="1">
    <location>
        <begin position="52"/>
        <end position="84"/>
    </location>
</feature>
<feature type="compositionally biased region" description="Basic and acidic residues" evidence="1">
    <location>
        <begin position="190"/>
        <end position="201"/>
    </location>
</feature>
<dbReference type="GO" id="GO:0016301">
    <property type="term" value="F:kinase activity"/>
    <property type="evidence" value="ECO:0007669"/>
    <property type="project" value="UniProtKB-KW"/>
</dbReference>
<feature type="non-terminal residue" evidence="2">
    <location>
        <position position="1"/>
    </location>
</feature>
<feature type="compositionally biased region" description="Low complexity" evidence="1">
    <location>
        <begin position="346"/>
        <end position="355"/>
    </location>
</feature>
<feature type="compositionally biased region" description="Low complexity" evidence="1">
    <location>
        <begin position="1"/>
        <end position="24"/>
    </location>
</feature>
<gene>
    <name evidence="2" type="ORF">AVDCRST_MAG85-3597</name>
</gene>
<feature type="compositionally biased region" description="Basic and acidic residues" evidence="1">
    <location>
        <begin position="157"/>
        <end position="166"/>
    </location>
</feature>
<dbReference type="GO" id="GO:0050242">
    <property type="term" value="F:pyruvate, phosphate dikinase activity"/>
    <property type="evidence" value="ECO:0007669"/>
    <property type="project" value="UniProtKB-EC"/>
</dbReference>
<feature type="compositionally biased region" description="Basic and acidic residues" evidence="1">
    <location>
        <begin position="93"/>
        <end position="111"/>
    </location>
</feature>
<keyword evidence="2" id="KW-0418">Kinase</keyword>
<dbReference type="EMBL" id="CADCVT010000399">
    <property type="protein sequence ID" value="CAA9530084.1"/>
    <property type="molecule type" value="Genomic_DNA"/>
</dbReference>
<name>A0A6J4TR26_9ACTN</name>
<sequence length="375" mass="41173">RRGAAEGAAHVGGVRAGARVVGRASHARHPDERRHAGGRGQGARVRRGGHRPVPDRAHVLRRGPPREDGQRDPRGDRRGAEGCARRAAPAPAERLRGDLQGDGRPAGHDPPARPAAARVPPAQGRRRARPREGAHRAVRPARSARAAARPGAAVRGDQPDARHAGDQARAAAARPLRDAGRGDLRRRRRDLAAAEGRDHGPARRLRARARAHARAHPAQGRGGRADPRRGLPRRDDDRAAAGVPARRPDRPGRRLLLVRHERPDADDDRLLARRHRGADPRPVHRPEGLRPLAVRDDRRARGRPARADGRVARPLREGGPQARHLRRARRRPRLDRLLPPQRPRLRVVLAVPRARGTGRRGPGGRQGEWRGGRRL</sequence>
<keyword evidence="2" id="KW-0670">Pyruvate</keyword>
<feature type="compositionally biased region" description="Basic residues" evidence="1">
    <location>
        <begin position="202"/>
        <end position="215"/>
    </location>
</feature>
<organism evidence="2">
    <name type="scientific">uncultured Solirubrobacteraceae bacterium</name>
    <dbReference type="NCBI Taxonomy" id="1162706"/>
    <lineage>
        <taxon>Bacteria</taxon>
        <taxon>Bacillati</taxon>
        <taxon>Actinomycetota</taxon>
        <taxon>Thermoleophilia</taxon>
        <taxon>Solirubrobacterales</taxon>
        <taxon>Solirubrobacteraceae</taxon>
        <taxon>environmental samples</taxon>
    </lineage>
</organism>
<feature type="compositionally biased region" description="Basic and acidic residues" evidence="1">
    <location>
        <begin position="223"/>
        <end position="239"/>
    </location>
</feature>
<evidence type="ECO:0000313" key="2">
    <source>
        <dbReference type="EMBL" id="CAA9530084.1"/>
    </source>
</evidence>
<feature type="non-terminal residue" evidence="2">
    <location>
        <position position="375"/>
    </location>
</feature>
<protein>
    <submittedName>
        <fullName evidence="2">Pyruvate,phosphate dikinase</fullName>
        <ecNumber evidence="2">2.7.9.1</ecNumber>
    </submittedName>
</protein>
<feature type="compositionally biased region" description="Basic and acidic residues" evidence="1">
    <location>
        <begin position="246"/>
        <end position="255"/>
    </location>
</feature>
<feature type="compositionally biased region" description="Low complexity" evidence="1">
    <location>
        <begin position="114"/>
        <end position="123"/>
    </location>
</feature>